<comment type="caution">
    <text evidence="1">The sequence shown here is derived from an EMBL/GenBank/DDBJ whole genome shotgun (WGS) entry which is preliminary data.</text>
</comment>
<dbReference type="InterPro" id="IPR032568">
    <property type="entry name" value="DUF4926"/>
</dbReference>
<evidence type="ECO:0008006" key="3">
    <source>
        <dbReference type="Google" id="ProtNLM"/>
    </source>
</evidence>
<organism evidence="1 2">
    <name type="scientific">Dictyobacter halimunensis</name>
    <dbReference type="NCBI Taxonomy" id="3026934"/>
    <lineage>
        <taxon>Bacteria</taxon>
        <taxon>Bacillati</taxon>
        <taxon>Chloroflexota</taxon>
        <taxon>Ktedonobacteria</taxon>
        <taxon>Ktedonobacterales</taxon>
        <taxon>Dictyobacteraceae</taxon>
        <taxon>Dictyobacter</taxon>
    </lineage>
</organism>
<dbReference type="Proteomes" id="UP001344906">
    <property type="component" value="Unassembled WGS sequence"/>
</dbReference>
<evidence type="ECO:0000313" key="2">
    <source>
        <dbReference type="Proteomes" id="UP001344906"/>
    </source>
</evidence>
<dbReference type="RefSeq" id="WP_338255727.1">
    <property type="nucleotide sequence ID" value="NZ_BSRI01000002.1"/>
</dbReference>
<protein>
    <recommendedName>
        <fullName evidence="3">DUF4926 domain-containing protein</fullName>
    </recommendedName>
</protein>
<dbReference type="EMBL" id="BSRI01000002">
    <property type="protein sequence ID" value="GLV59196.1"/>
    <property type="molecule type" value="Genomic_DNA"/>
</dbReference>
<gene>
    <name evidence="1" type="ORF">KDH_60240</name>
</gene>
<evidence type="ECO:0000313" key="1">
    <source>
        <dbReference type="EMBL" id="GLV59196.1"/>
    </source>
</evidence>
<reference evidence="1 2" key="1">
    <citation type="submission" date="2023-02" db="EMBL/GenBank/DDBJ databases">
        <title>Dictyobacter halimunensis sp. nov., a new member of the class Ktedonobacteria from forest soil in a geothermal area.</title>
        <authorList>
            <person name="Rachmania M.K."/>
            <person name="Ningsih F."/>
            <person name="Sakai Y."/>
            <person name="Yabe S."/>
            <person name="Yokota A."/>
            <person name="Sjamsuridzal W."/>
        </authorList>
    </citation>
    <scope>NUCLEOTIDE SEQUENCE [LARGE SCALE GENOMIC DNA]</scope>
    <source>
        <strain evidence="1 2">S3.2.2.5</strain>
    </source>
</reference>
<sequence>MEEFDVVRIVKLLNQKHIIDGDDAIIREPQVGDVGTIVMVYQQGAGYCMECVDDDGWTIWLANFTPEELELIWKSKK</sequence>
<accession>A0ABQ6FZY2</accession>
<proteinExistence type="predicted"/>
<keyword evidence="2" id="KW-1185">Reference proteome</keyword>
<name>A0ABQ6FZY2_9CHLR</name>
<dbReference type="Pfam" id="PF16277">
    <property type="entry name" value="DUF4926"/>
    <property type="match status" value="1"/>
</dbReference>